<evidence type="ECO:0000256" key="7">
    <source>
        <dbReference type="SAM" id="Phobius"/>
    </source>
</evidence>
<feature type="domain" description="Band 7" evidence="8">
    <location>
        <begin position="36"/>
        <end position="202"/>
    </location>
</feature>
<evidence type="ECO:0000256" key="3">
    <source>
        <dbReference type="ARBA" id="ARBA00022692"/>
    </source>
</evidence>
<dbReference type="InterPro" id="IPR050710">
    <property type="entry name" value="Band7/mec-2_domain"/>
</dbReference>
<accession>A0A381SGE0</accession>
<keyword evidence="4 7" id="KW-1133">Transmembrane helix</keyword>
<dbReference type="PANTHER" id="PTHR43327:SF2">
    <property type="entry name" value="MODULATOR OF FTSH PROTEASE HFLK"/>
    <property type="match status" value="1"/>
</dbReference>
<sequence length="316" mass="35686">MARKIVVGDQEITIPTFNIGGLAILLLVVGAWFVLSAFYVVGPDEEGVVRRFGKWVRTEPSGLHFKFPYPIEKVDLPKVTQVQEISVGRILKEAKMLTGDENILLVEVRVQYKIKDAAQYLFNVRNVEETIKDATESALRQTIGSHPIDDPLTEKKAEIMDEIQLSLQQMLDHYKCGIDVRQVQLQDVNPPQEVDFAFKDVQSAKEEKEQLINEALGYQNDIIPKARGGAEKLIREAEAYREERIKRAEGDASKFLSVLAEYRKAKNVTEKRLYLETMEQILPGIEKVILDEKAGNLLNVLPLGNLEGVKKTGVNK</sequence>
<feature type="transmembrane region" description="Helical" evidence="7">
    <location>
        <begin position="19"/>
        <end position="41"/>
    </location>
</feature>
<evidence type="ECO:0000256" key="1">
    <source>
        <dbReference type="ARBA" id="ARBA00004370"/>
    </source>
</evidence>
<reference evidence="9" key="1">
    <citation type="submission" date="2018-05" db="EMBL/GenBank/DDBJ databases">
        <authorList>
            <person name="Lanie J.A."/>
            <person name="Ng W.-L."/>
            <person name="Kazmierczak K.M."/>
            <person name="Andrzejewski T.M."/>
            <person name="Davidsen T.M."/>
            <person name="Wayne K.J."/>
            <person name="Tettelin H."/>
            <person name="Glass J.I."/>
            <person name="Rusch D."/>
            <person name="Podicherti R."/>
            <person name="Tsui H.-C.T."/>
            <person name="Winkler M.E."/>
        </authorList>
    </citation>
    <scope>NUCLEOTIDE SEQUENCE</scope>
</reference>
<dbReference type="CDD" id="cd03404">
    <property type="entry name" value="SPFH_HflK"/>
    <property type="match status" value="1"/>
</dbReference>
<dbReference type="EMBL" id="UINC01003079">
    <property type="protein sequence ID" value="SVA03162.1"/>
    <property type="molecule type" value="Genomic_DNA"/>
</dbReference>
<comment type="similarity">
    <text evidence="2">Belongs to the band 7/mec-2 family. HflK subfamily.</text>
</comment>
<evidence type="ECO:0000256" key="2">
    <source>
        <dbReference type="ARBA" id="ARBA00006971"/>
    </source>
</evidence>
<evidence type="ECO:0000313" key="9">
    <source>
        <dbReference type="EMBL" id="SVA03162.1"/>
    </source>
</evidence>
<gene>
    <name evidence="9" type="ORF">METZ01_LOCUS56016</name>
</gene>
<dbReference type="InterPro" id="IPR036013">
    <property type="entry name" value="Band_7/SPFH_dom_sf"/>
</dbReference>
<dbReference type="Gene3D" id="3.30.479.30">
    <property type="entry name" value="Band 7 domain"/>
    <property type="match status" value="1"/>
</dbReference>
<dbReference type="PANTHER" id="PTHR43327">
    <property type="entry name" value="STOMATIN-LIKE PROTEIN 2, MITOCHONDRIAL"/>
    <property type="match status" value="1"/>
</dbReference>
<organism evidence="9">
    <name type="scientific">marine metagenome</name>
    <dbReference type="NCBI Taxonomy" id="408172"/>
    <lineage>
        <taxon>unclassified sequences</taxon>
        <taxon>metagenomes</taxon>
        <taxon>ecological metagenomes</taxon>
    </lineage>
</organism>
<evidence type="ECO:0000259" key="8">
    <source>
        <dbReference type="SMART" id="SM00244"/>
    </source>
</evidence>
<dbReference type="GO" id="GO:0016020">
    <property type="term" value="C:membrane"/>
    <property type="evidence" value="ECO:0007669"/>
    <property type="project" value="UniProtKB-SubCell"/>
</dbReference>
<dbReference type="AlphaFoldDB" id="A0A381SGE0"/>
<dbReference type="NCBIfam" id="TIGR01933">
    <property type="entry name" value="hflK"/>
    <property type="match status" value="1"/>
</dbReference>
<evidence type="ECO:0000256" key="4">
    <source>
        <dbReference type="ARBA" id="ARBA00022989"/>
    </source>
</evidence>
<evidence type="ECO:0000256" key="6">
    <source>
        <dbReference type="SAM" id="Coils"/>
    </source>
</evidence>
<dbReference type="SMART" id="SM00244">
    <property type="entry name" value="PHB"/>
    <property type="match status" value="1"/>
</dbReference>
<protein>
    <recommendedName>
        <fullName evidence="8">Band 7 domain-containing protein</fullName>
    </recommendedName>
</protein>
<keyword evidence="3 7" id="KW-0812">Transmembrane</keyword>
<keyword evidence="6" id="KW-0175">Coiled coil</keyword>
<comment type="subcellular location">
    <subcellularLocation>
        <location evidence="1">Membrane</location>
    </subcellularLocation>
</comment>
<dbReference type="SUPFAM" id="SSF117892">
    <property type="entry name" value="Band 7/SPFH domain"/>
    <property type="match status" value="1"/>
</dbReference>
<dbReference type="InterPro" id="IPR001107">
    <property type="entry name" value="Band_7"/>
</dbReference>
<name>A0A381SGE0_9ZZZZ</name>
<evidence type="ECO:0000256" key="5">
    <source>
        <dbReference type="ARBA" id="ARBA00023136"/>
    </source>
</evidence>
<dbReference type="Pfam" id="PF01145">
    <property type="entry name" value="Band_7"/>
    <property type="match status" value="1"/>
</dbReference>
<dbReference type="InterPro" id="IPR010201">
    <property type="entry name" value="HflK"/>
</dbReference>
<keyword evidence="5 7" id="KW-0472">Membrane</keyword>
<proteinExistence type="inferred from homology"/>
<feature type="coiled-coil region" evidence="6">
    <location>
        <begin position="194"/>
        <end position="221"/>
    </location>
</feature>